<sequence>MTVQHRNFLSPDQPSAYPCTMGHFFTPLCVPAPSHMPMRTTLAEFCSQATMMVSMYHGLCRATRPVHRFSTYHRGSCHMPSHQRMFTPW</sequence>
<evidence type="ECO:0000313" key="1">
    <source>
        <dbReference type="EMBL" id="PON69136.1"/>
    </source>
</evidence>
<organism evidence="1 2">
    <name type="scientific">Parasponia andersonii</name>
    <name type="common">Sponia andersonii</name>
    <dbReference type="NCBI Taxonomy" id="3476"/>
    <lineage>
        <taxon>Eukaryota</taxon>
        <taxon>Viridiplantae</taxon>
        <taxon>Streptophyta</taxon>
        <taxon>Embryophyta</taxon>
        <taxon>Tracheophyta</taxon>
        <taxon>Spermatophyta</taxon>
        <taxon>Magnoliopsida</taxon>
        <taxon>eudicotyledons</taxon>
        <taxon>Gunneridae</taxon>
        <taxon>Pentapetalae</taxon>
        <taxon>rosids</taxon>
        <taxon>fabids</taxon>
        <taxon>Rosales</taxon>
        <taxon>Cannabaceae</taxon>
        <taxon>Parasponia</taxon>
    </lineage>
</organism>
<proteinExistence type="predicted"/>
<comment type="caution">
    <text evidence="1">The sequence shown here is derived from an EMBL/GenBank/DDBJ whole genome shotgun (WGS) entry which is preliminary data.</text>
</comment>
<reference evidence="2" key="1">
    <citation type="submission" date="2016-06" db="EMBL/GenBank/DDBJ databases">
        <title>Parallel loss of symbiosis genes in relatives of nitrogen-fixing non-legume Parasponia.</title>
        <authorList>
            <person name="Van Velzen R."/>
            <person name="Holmer R."/>
            <person name="Bu F."/>
            <person name="Rutten L."/>
            <person name="Van Zeijl A."/>
            <person name="Liu W."/>
            <person name="Santuari L."/>
            <person name="Cao Q."/>
            <person name="Sharma T."/>
            <person name="Shen D."/>
            <person name="Roswanjaya Y."/>
            <person name="Wardhani T."/>
            <person name="Kalhor M.S."/>
            <person name="Jansen J."/>
            <person name="Van den Hoogen J."/>
            <person name="Gungor B."/>
            <person name="Hartog M."/>
            <person name="Hontelez J."/>
            <person name="Verver J."/>
            <person name="Yang W.-C."/>
            <person name="Schijlen E."/>
            <person name="Repin R."/>
            <person name="Schilthuizen M."/>
            <person name="Schranz E."/>
            <person name="Heidstra R."/>
            <person name="Miyata K."/>
            <person name="Fedorova E."/>
            <person name="Kohlen W."/>
            <person name="Bisseling T."/>
            <person name="Smit S."/>
            <person name="Geurts R."/>
        </authorList>
    </citation>
    <scope>NUCLEOTIDE SEQUENCE [LARGE SCALE GENOMIC DNA]</scope>
    <source>
        <strain evidence="2">cv. WU1-14</strain>
    </source>
</reference>
<keyword evidence="2" id="KW-1185">Reference proteome</keyword>
<gene>
    <name evidence="1" type="ORF">PanWU01x14_091610</name>
</gene>
<name>A0A2P5D7A5_PARAD</name>
<dbReference type="AlphaFoldDB" id="A0A2P5D7A5"/>
<dbReference type="EMBL" id="JXTB01000058">
    <property type="protein sequence ID" value="PON69136.1"/>
    <property type="molecule type" value="Genomic_DNA"/>
</dbReference>
<protein>
    <submittedName>
        <fullName evidence="1">Uncharacterized protein</fullName>
    </submittedName>
</protein>
<dbReference type="Proteomes" id="UP000237105">
    <property type="component" value="Unassembled WGS sequence"/>
</dbReference>
<evidence type="ECO:0000313" key="2">
    <source>
        <dbReference type="Proteomes" id="UP000237105"/>
    </source>
</evidence>
<accession>A0A2P5D7A5</accession>